<accession>A0A507DK82</accession>
<evidence type="ECO:0000313" key="4">
    <source>
        <dbReference type="Proteomes" id="UP000320475"/>
    </source>
</evidence>
<feature type="transmembrane region" description="Helical" evidence="2">
    <location>
        <begin position="125"/>
        <end position="146"/>
    </location>
</feature>
<sequence length="286" mass="30999">MESEDDKEYVPFHPGISLSNLSNSGVAIPSMPSPPFTNNTHKASMSLITNMKVTRLILVIASICIASSSVHASTWHHAETDAIALMPLGAALPVHKLAASGDAIQPSRRSRASRLHKRQNRDDKIFILMLLILAGVLTLPKLVLAIQRIDGRAMSALLAFIIFIIYSWFGPGSGGHRYRLESAPSRPMHSFVLPPPVYAVSEHHGAHRNARPHPPGHGSNTGIHHGDSLTQGAPVGQSEHHHRHLGNNQEVQMRVTDEIGTLSLLAMVSNFRGLNTMLRNASVAGV</sequence>
<dbReference type="EMBL" id="QEAM01000001">
    <property type="protein sequence ID" value="TPX51831.1"/>
    <property type="molecule type" value="Genomic_DNA"/>
</dbReference>
<dbReference type="AlphaFoldDB" id="A0A507DK82"/>
<protein>
    <submittedName>
        <fullName evidence="3">Uncharacterized protein</fullName>
    </submittedName>
</protein>
<evidence type="ECO:0000256" key="1">
    <source>
        <dbReference type="SAM" id="MobiDB-lite"/>
    </source>
</evidence>
<evidence type="ECO:0000313" key="3">
    <source>
        <dbReference type="EMBL" id="TPX51831.1"/>
    </source>
</evidence>
<keyword evidence="2" id="KW-0812">Transmembrane</keyword>
<evidence type="ECO:0000256" key="2">
    <source>
        <dbReference type="SAM" id="Phobius"/>
    </source>
</evidence>
<dbReference type="Proteomes" id="UP000320475">
    <property type="component" value="Unassembled WGS sequence"/>
</dbReference>
<dbReference type="VEuPathDB" id="FungiDB:SeMB42_g00498"/>
<organism evidence="3 4">
    <name type="scientific">Synchytrium endobioticum</name>
    <dbReference type="NCBI Taxonomy" id="286115"/>
    <lineage>
        <taxon>Eukaryota</taxon>
        <taxon>Fungi</taxon>
        <taxon>Fungi incertae sedis</taxon>
        <taxon>Chytridiomycota</taxon>
        <taxon>Chytridiomycota incertae sedis</taxon>
        <taxon>Chytridiomycetes</taxon>
        <taxon>Synchytriales</taxon>
        <taxon>Synchytriaceae</taxon>
        <taxon>Synchytrium</taxon>
    </lineage>
</organism>
<proteinExistence type="predicted"/>
<feature type="transmembrane region" description="Helical" evidence="2">
    <location>
        <begin position="53"/>
        <end position="70"/>
    </location>
</feature>
<gene>
    <name evidence="3" type="ORF">SeLEV6574_g00074</name>
</gene>
<comment type="caution">
    <text evidence="3">The sequence shown here is derived from an EMBL/GenBank/DDBJ whole genome shotgun (WGS) entry which is preliminary data.</text>
</comment>
<feature type="region of interest" description="Disordered" evidence="1">
    <location>
        <begin position="205"/>
        <end position="250"/>
    </location>
</feature>
<feature type="transmembrane region" description="Helical" evidence="2">
    <location>
        <begin position="152"/>
        <end position="169"/>
    </location>
</feature>
<reference evidence="3 4" key="1">
    <citation type="journal article" date="2019" name="Sci. Rep.">
        <title>Comparative genomics of chytrid fungi reveal insights into the obligate biotrophic and pathogenic lifestyle of Synchytrium endobioticum.</title>
        <authorList>
            <person name="van de Vossenberg B.T.L.H."/>
            <person name="Warris S."/>
            <person name="Nguyen H.D.T."/>
            <person name="van Gent-Pelzer M.P.E."/>
            <person name="Joly D.L."/>
            <person name="van de Geest H.C."/>
            <person name="Bonants P.J.M."/>
            <person name="Smith D.S."/>
            <person name="Levesque C.A."/>
            <person name="van der Lee T.A.J."/>
        </authorList>
    </citation>
    <scope>NUCLEOTIDE SEQUENCE [LARGE SCALE GENOMIC DNA]</scope>
    <source>
        <strain evidence="3 4">LEV6574</strain>
    </source>
</reference>
<keyword evidence="2" id="KW-0472">Membrane</keyword>
<name>A0A507DK82_9FUNG</name>
<keyword evidence="2" id="KW-1133">Transmembrane helix</keyword>